<dbReference type="InterPro" id="IPR004960">
    <property type="entry name" value="LipA_acyltrans"/>
</dbReference>
<dbReference type="Proteomes" id="UP000326509">
    <property type="component" value="Unassembled WGS sequence"/>
</dbReference>
<evidence type="ECO:0000256" key="5">
    <source>
        <dbReference type="ARBA" id="ARBA00023136"/>
    </source>
</evidence>
<reference evidence="8 9" key="1">
    <citation type="submission" date="2019-08" db="EMBL/GenBank/DDBJ databases">
        <title>Draft genome sequence of Ulvibacter marinus type strain NBRC 109484.</title>
        <authorList>
            <person name="Kawano K."/>
            <person name="Ushijima N."/>
            <person name="Kihara M."/>
            <person name="Itoh H."/>
        </authorList>
    </citation>
    <scope>NUCLEOTIDE SEQUENCE [LARGE SCALE GENOMIC DNA]</scope>
    <source>
        <strain evidence="8 9">NBRC 109484</strain>
    </source>
</reference>
<dbReference type="GO" id="GO:0016746">
    <property type="term" value="F:acyltransferase activity"/>
    <property type="evidence" value="ECO:0007669"/>
    <property type="project" value="UniProtKB-KW"/>
</dbReference>
<proteinExistence type="predicted"/>
<evidence type="ECO:0000313" key="9">
    <source>
        <dbReference type="Proteomes" id="UP000326509"/>
    </source>
</evidence>
<protein>
    <submittedName>
        <fullName evidence="8">Lipid A biosynthesis protein</fullName>
    </submittedName>
</protein>
<dbReference type="GO" id="GO:0009247">
    <property type="term" value="P:glycolipid biosynthetic process"/>
    <property type="evidence" value="ECO:0007669"/>
    <property type="project" value="UniProtKB-ARBA"/>
</dbReference>
<keyword evidence="9" id="KW-1185">Reference proteome</keyword>
<accession>A0A5J4J6T7</accession>
<dbReference type="AlphaFoldDB" id="A0A5J4J6T7"/>
<name>A0A5J4J6T7_9FLAO</name>
<organism evidence="8 9">
    <name type="scientific">Patiriisocius marinus</name>
    <dbReference type="NCBI Taxonomy" id="1397112"/>
    <lineage>
        <taxon>Bacteria</taxon>
        <taxon>Pseudomonadati</taxon>
        <taxon>Bacteroidota</taxon>
        <taxon>Flavobacteriia</taxon>
        <taxon>Flavobacteriales</taxon>
        <taxon>Flavobacteriaceae</taxon>
        <taxon>Patiriisocius</taxon>
    </lineage>
</organism>
<keyword evidence="5 7" id="KW-0472">Membrane</keyword>
<evidence type="ECO:0000256" key="7">
    <source>
        <dbReference type="SAM" id="Phobius"/>
    </source>
</evidence>
<dbReference type="PANTHER" id="PTHR30606:SF10">
    <property type="entry name" value="PHOSPHATIDYLINOSITOL MANNOSIDE ACYLTRANSFERASE"/>
    <property type="match status" value="1"/>
</dbReference>
<dbReference type="CDD" id="cd07984">
    <property type="entry name" value="LPLAT_LABLAT-like"/>
    <property type="match status" value="1"/>
</dbReference>
<evidence type="ECO:0000313" key="8">
    <source>
        <dbReference type="EMBL" id="GER60217.1"/>
    </source>
</evidence>
<dbReference type="GO" id="GO:0005886">
    <property type="term" value="C:plasma membrane"/>
    <property type="evidence" value="ECO:0007669"/>
    <property type="project" value="UniProtKB-SubCell"/>
</dbReference>
<evidence type="ECO:0000256" key="4">
    <source>
        <dbReference type="ARBA" id="ARBA00022679"/>
    </source>
</evidence>
<dbReference type="Pfam" id="PF03279">
    <property type="entry name" value="Lip_A_acyltrans"/>
    <property type="match status" value="1"/>
</dbReference>
<keyword evidence="6" id="KW-0012">Acyltransferase</keyword>
<keyword evidence="2" id="KW-1003">Cell membrane</keyword>
<dbReference type="EMBL" id="BKCG01000006">
    <property type="protein sequence ID" value="GER60217.1"/>
    <property type="molecule type" value="Genomic_DNA"/>
</dbReference>
<evidence type="ECO:0000256" key="6">
    <source>
        <dbReference type="ARBA" id="ARBA00023315"/>
    </source>
</evidence>
<dbReference type="PANTHER" id="PTHR30606">
    <property type="entry name" value="LIPID A BIOSYNTHESIS LAUROYL ACYLTRANSFERASE"/>
    <property type="match status" value="1"/>
</dbReference>
<feature type="transmembrane region" description="Helical" evidence="7">
    <location>
        <begin position="12"/>
        <end position="29"/>
    </location>
</feature>
<sequence length="283" mass="33740">MWVLSKFPFRALYIISDIAFVLIYHVIGYRKKVVRNNIKIAYPDISAEKLKTTERKFYHHFCDIFIEMIKTMSISETEMRKRYTFTNMEVAGKFMNHNRDLILCLGHYASYEWVLSLHSHYDNKGYGIYKRIKNKHFDKLIRDIRGKWKTTLVVNKEAKTKIAEVMKGTHDKAVLFGFIMDQSPSNNRNKHWAKFFNVKTPFFTGVETIAKEHNLPLLFLGTKKIKRGYYESTFTIITETPREHKDFELTDTFANLLQKQIDIAPEYYFWTHKRFKFVKGLDE</sequence>
<keyword evidence="7" id="KW-0812">Transmembrane</keyword>
<keyword evidence="7" id="KW-1133">Transmembrane helix</keyword>
<keyword evidence="4" id="KW-0808">Transferase</keyword>
<comment type="caution">
    <text evidence="8">The sequence shown here is derived from an EMBL/GenBank/DDBJ whole genome shotgun (WGS) entry which is preliminary data.</text>
</comment>
<evidence type="ECO:0000256" key="1">
    <source>
        <dbReference type="ARBA" id="ARBA00004533"/>
    </source>
</evidence>
<gene>
    <name evidence="8" type="ORF">ULMA_23250</name>
</gene>
<evidence type="ECO:0000256" key="3">
    <source>
        <dbReference type="ARBA" id="ARBA00022519"/>
    </source>
</evidence>
<evidence type="ECO:0000256" key="2">
    <source>
        <dbReference type="ARBA" id="ARBA00022475"/>
    </source>
</evidence>
<keyword evidence="3" id="KW-0997">Cell inner membrane</keyword>
<comment type="subcellular location">
    <subcellularLocation>
        <location evidence="1">Cell inner membrane</location>
    </subcellularLocation>
</comment>